<reference evidence="5" key="1">
    <citation type="journal article" date="2017" name="J. Biotechnol.">
        <title>Complete genome sequence of Novosphingobium resinovorum SA1, a versatile xenobiotic-degrading bacterium capable of utilizing sulfanilic acid.</title>
        <authorList>
            <person name="Hegedus B."/>
            <person name="Kos P.B."/>
            <person name="Balint B."/>
            <person name="Maroti G."/>
            <person name="Gan H.M."/>
            <person name="Perei K."/>
            <person name="Rakhely G."/>
        </authorList>
    </citation>
    <scope>NUCLEOTIDE SEQUENCE [LARGE SCALE GENOMIC DNA]</scope>
    <source>
        <strain evidence="5">SA1</strain>
    </source>
</reference>
<sequence length="332" mass="35011">MHHVIFYEIGGPEVMKVEPLDLPPVGPEEVRVRIKAIGVNRFEALYRRNFYVVPATLPSVLGVEGVGVVVETGSQVDGYGVGDRVAILPVQTPFVGSGIYASHANVPAAALVKSIPGTTEVEEAAVWMAGLQAYNLITKVPVGAGDAVLVTAGTSPVGSALIQFARDMGMMVLATTRTDARKQELIDLGAHHVIATDEQALSDVVMEATGGKGVQVVLDTVGGALLAQCVACLAEGGSLFSYGAQTSPDITTARVNVPLVALDRRSLSFVDLFELTDVPERFAAAQDYIRDAVARGVFKPRVDSTFGLADVQEAHRRMEDGVLSGKVVITTS</sequence>
<dbReference type="PANTHER" id="PTHR48106:SF18">
    <property type="entry name" value="QUINONE OXIDOREDUCTASE PIG3"/>
    <property type="match status" value="1"/>
</dbReference>
<evidence type="ECO:0000313" key="5">
    <source>
        <dbReference type="Proteomes" id="UP000094626"/>
    </source>
</evidence>
<protein>
    <recommendedName>
        <fullName evidence="3">Enoyl reductase (ER) domain-containing protein</fullName>
    </recommendedName>
</protein>
<dbReference type="GO" id="GO:0070402">
    <property type="term" value="F:NADPH binding"/>
    <property type="evidence" value="ECO:0007669"/>
    <property type="project" value="TreeGrafter"/>
</dbReference>
<dbReference type="InterPro" id="IPR011032">
    <property type="entry name" value="GroES-like_sf"/>
</dbReference>
<geneLocation type="plasmid" evidence="4 5">
    <name>pSA2</name>
</geneLocation>
<dbReference type="Pfam" id="PF13602">
    <property type="entry name" value="ADH_zinc_N_2"/>
    <property type="match status" value="1"/>
</dbReference>
<evidence type="ECO:0000256" key="1">
    <source>
        <dbReference type="ARBA" id="ARBA00022857"/>
    </source>
</evidence>
<dbReference type="Gene3D" id="3.90.180.10">
    <property type="entry name" value="Medium-chain alcohol dehydrogenases, catalytic domain"/>
    <property type="match status" value="1"/>
</dbReference>
<evidence type="ECO:0000259" key="3">
    <source>
        <dbReference type="SMART" id="SM00829"/>
    </source>
</evidence>
<dbReference type="CDD" id="cd08268">
    <property type="entry name" value="MDR2"/>
    <property type="match status" value="1"/>
</dbReference>
<dbReference type="InterPro" id="IPR036291">
    <property type="entry name" value="NAD(P)-bd_dom_sf"/>
</dbReference>
<dbReference type="SUPFAM" id="SSF51735">
    <property type="entry name" value="NAD(P)-binding Rossmann-fold domains"/>
    <property type="match status" value="1"/>
</dbReference>
<dbReference type="KEGG" id="nre:BES08_25465"/>
<dbReference type="RefSeq" id="WP_069709672.1">
    <property type="nucleotide sequence ID" value="NZ_CP017077.1"/>
</dbReference>
<dbReference type="SUPFAM" id="SSF50129">
    <property type="entry name" value="GroES-like"/>
    <property type="match status" value="1"/>
</dbReference>
<dbReference type="OrthoDB" id="4190732at2"/>
<gene>
    <name evidence="4" type="ORF">BES08_25465</name>
</gene>
<organism evidence="4 5">
    <name type="scientific">Novosphingobium resinovorum</name>
    <dbReference type="NCBI Taxonomy" id="158500"/>
    <lineage>
        <taxon>Bacteria</taxon>
        <taxon>Pseudomonadati</taxon>
        <taxon>Pseudomonadota</taxon>
        <taxon>Alphaproteobacteria</taxon>
        <taxon>Sphingomonadales</taxon>
        <taxon>Sphingomonadaceae</taxon>
        <taxon>Novosphingobium</taxon>
    </lineage>
</organism>
<feature type="domain" description="Enoyl reductase (ER)" evidence="3">
    <location>
        <begin position="10"/>
        <end position="329"/>
    </location>
</feature>
<dbReference type="Proteomes" id="UP000094626">
    <property type="component" value="Plasmid pSA2"/>
</dbReference>
<dbReference type="Pfam" id="PF08240">
    <property type="entry name" value="ADH_N"/>
    <property type="match status" value="1"/>
</dbReference>
<keyword evidence="2" id="KW-0560">Oxidoreductase</keyword>
<dbReference type="SMART" id="SM00829">
    <property type="entry name" value="PKS_ER"/>
    <property type="match status" value="1"/>
</dbReference>
<dbReference type="InterPro" id="IPR013154">
    <property type="entry name" value="ADH-like_N"/>
</dbReference>
<evidence type="ECO:0000313" key="4">
    <source>
        <dbReference type="EMBL" id="AOR80261.1"/>
    </source>
</evidence>
<name>A0A1D8ADW8_9SPHN</name>
<keyword evidence="4" id="KW-0614">Plasmid</keyword>
<keyword evidence="1" id="KW-0521">NADP</keyword>
<dbReference type="AlphaFoldDB" id="A0A1D8ADW8"/>
<proteinExistence type="predicted"/>
<dbReference type="Gene3D" id="3.40.50.720">
    <property type="entry name" value="NAD(P)-binding Rossmann-like Domain"/>
    <property type="match status" value="1"/>
</dbReference>
<dbReference type="EMBL" id="CP017077">
    <property type="protein sequence ID" value="AOR80261.1"/>
    <property type="molecule type" value="Genomic_DNA"/>
</dbReference>
<keyword evidence="5" id="KW-1185">Reference proteome</keyword>
<dbReference type="GO" id="GO:0016651">
    <property type="term" value="F:oxidoreductase activity, acting on NAD(P)H"/>
    <property type="evidence" value="ECO:0007669"/>
    <property type="project" value="TreeGrafter"/>
</dbReference>
<accession>A0A1D8ADW8</accession>
<dbReference type="PANTHER" id="PTHR48106">
    <property type="entry name" value="QUINONE OXIDOREDUCTASE PIG3-RELATED"/>
    <property type="match status" value="1"/>
</dbReference>
<dbReference type="InterPro" id="IPR020843">
    <property type="entry name" value="ER"/>
</dbReference>
<evidence type="ECO:0000256" key="2">
    <source>
        <dbReference type="ARBA" id="ARBA00023002"/>
    </source>
</evidence>